<protein>
    <submittedName>
        <fullName evidence="2">Uncharacterized protein</fullName>
    </submittedName>
</protein>
<reference evidence="2" key="1">
    <citation type="journal article" date="2021" name="Microbiol. Resour. Announc.">
        <title>Genome Sequence of Lymphocystis Disease Virus 2 LCDV-JP_Oita_2018, Isolated from a Diseased Japanese Flounder (Paralichthys olivaceus) in Japan.</title>
        <authorList>
            <person name="Kawato S."/>
            <person name="Nozaki R."/>
            <person name="Hirono I."/>
            <person name="Kondo H."/>
        </authorList>
    </citation>
    <scope>NUCLEOTIDE SEQUENCE</scope>
    <source>
        <strain evidence="2">LCDV-JP_Oita_2018</strain>
    </source>
</reference>
<proteinExistence type="predicted"/>
<dbReference type="EMBL" id="LC534415">
    <property type="protein sequence ID" value="BCB67550.1"/>
    <property type="molecule type" value="Genomic_DNA"/>
</dbReference>
<evidence type="ECO:0000256" key="1">
    <source>
        <dbReference type="SAM" id="Coils"/>
    </source>
</evidence>
<dbReference type="Proteomes" id="UP000501113">
    <property type="component" value="Segment"/>
</dbReference>
<keyword evidence="1" id="KW-0175">Coiled coil</keyword>
<evidence type="ECO:0000313" key="2">
    <source>
        <dbReference type="EMBL" id="BCB67550.1"/>
    </source>
</evidence>
<sequence length="923" mass="104820">MTHDFRIIPPHYGILRFDQSDVLNRLTELENDRRYVTIFVQKFPEIEKCCKNLNLKFDVILKEFKLIKNRVEELAETAHEALDKSIAVEEKIKILVDIKPDHLKDLDSRVTELAKRFTVVKTTTEQNREICTAVQDQVGNLKTNIIKPIVKAEVDKEAIDLKDELDHIKTIIEDDLETFRREIEDKLKNKPGGGISPDLTDIKTDLENFKKEINDRLNQPGSSTPNITKLLTDFKKEINDKIALGTDVTQLKTRISEIADVADSNLTKIEKIAEELKPATDVTQLIEDFKIIKTTSVQNREICTAVKAKTDQLNKDLMTAKNNLKSAVEKTETTLLTEIEGVKALIKTSKLVDSKELEKLKIRINEIADVAHEAGKCCDEIDGFKNKLKTIETDIVKVKEDVVIQDKKLDDVKIKCEADIKEAVIRDEKLQSNIKKLEDEGMAHNAEIENLGTAATVRDQEINELRETETKHKNDITNLKDDITAHTIKLNAVQTKCETDIKRLEENGKIRDDEIDKLTDAKVACEVAVKELKDSVKVQINKTKKLTDEAVDRDTRIEQNKIKCDDAIKTMTKADSDLKSALDNLTKRHDTDFKKVEKEAVEIKNKTDAELKTLKTRLNDEAGKIEDLEMAQNTAIQERKAASTLIERTRSELNDAINKHRLLSVTVQGHTDHFVVLDRNFKTLETLMETRHEKLRAAINALDKSLTSKITKVVDGTDRDINDLKKLIAEQTKTVTDLKSAQDKLKADLYKKLKADYDELKEAIEITSGLTIDAVKEALDWNDLINRVEFLENEVDVNIKTRFVNLENSLNELQSIASDAHDLATLLQQALKNVPDEIKAVKEAATDLKISTQEIEGIAGKNEKNITDVKEDIKDVESTLKGISDKTDINKNETDILHSLIDDLDDKTDDMLMRVRTLENRIF</sequence>
<feature type="coiled-coil region" evidence="1">
    <location>
        <begin position="381"/>
        <end position="482"/>
    </location>
</feature>
<feature type="coiled-coil region" evidence="1">
    <location>
        <begin position="721"/>
        <end position="770"/>
    </location>
</feature>
<name>A0A6F8X1V0_9VIRU</name>
<organism evidence="2">
    <name type="scientific">Lymphocystis disease virus 2</name>
    <dbReference type="NCBI Taxonomy" id="159183"/>
    <lineage>
        <taxon>Viruses</taxon>
        <taxon>Varidnaviria</taxon>
        <taxon>Bamfordvirae</taxon>
        <taxon>Nucleocytoviricota</taxon>
        <taxon>Megaviricetes</taxon>
        <taxon>Pimascovirales</taxon>
        <taxon>Pimascovirales incertae sedis</taxon>
        <taxon>Iridoviridae</taxon>
        <taxon>Alphairidovirinae</taxon>
        <taxon>Lymphocystivirus</taxon>
        <taxon>Lymphocystivirus paralichthys1</taxon>
    </lineage>
</organism>
<accession>A0A6F8X1V0</accession>